<dbReference type="Gene3D" id="3.10.120.10">
    <property type="entry name" value="Cytochrome b5-like heme/steroid binding domain"/>
    <property type="match status" value="1"/>
</dbReference>
<evidence type="ECO:0000313" key="2">
    <source>
        <dbReference type="EMBL" id="KRM64848.1"/>
    </source>
</evidence>
<evidence type="ECO:0000313" key="3">
    <source>
        <dbReference type="Proteomes" id="UP000051008"/>
    </source>
</evidence>
<feature type="domain" description="Cytochrome b5 heme-binding" evidence="1">
    <location>
        <begin position="7"/>
        <end position="78"/>
    </location>
</feature>
<name>A0A0R2ACJ3_9LACO</name>
<protein>
    <recommendedName>
        <fullName evidence="1">Cytochrome b5 heme-binding domain-containing protein</fullName>
    </recommendedName>
</protein>
<dbReference type="EMBL" id="AYYP01000024">
    <property type="protein sequence ID" value="KRM64848.1"/>
    <property type="molecule type" value="Genomic_DNA"/>
</dbReference>
<keyword evidence="3" id="KW-1185">Reference proteome</keyword>
<dbReference type="PATRIC" id="fig|1423718.3.peg.1753"/>
<evidence type="ECO:0000259" key="1">
    <source>
        <dbReference type="SMART" id="SM01117"/>
    </source>
</evidence>
<dbReference type="InterPro" id="IPR036400">
    <property type="entry name" value="Cyt_B5-like_heme/steroid_sf"/>
</dbReference>
<dbReference type="InterPro" id="IPR001199">
    <property type="entry name" value="Cyt_B5-like_heme/steroid-bd"/>
</dbReference>
<gene>
    <name evidence="2" type="ORF">FC14_GL001691</name>
</gene>
<sequence>MMAEKTFTKAELAQFDGQNGNKAYVAVDGVVYDVTNVAAWKDGAHHGNKAGNDVTAGLGHSPHGERVLKKLEVVGKLVD</sequence>
<organism evidence="2 3">
    <name type="scientific">Ligilactobacillus agilis DSM 20509</name>
    <dbReference type="NCBI Taxonomy" id="1423718"/>
    <lineage>
        <taxon>Bacteria</taxon>
        <taxon>Bacillati</taxon>
        <taxon>Bacillota</taxon>
        <taxon>Bacilli</taxon>
        <taxon>Lactobacillales</taxon>
        <taxon>Lactobacillaceae</taxon>
        <taxon>Ligilactobacillus</taxon>
    </lineage>
</organism>
<dbReference type="AlphaFoldDB" id="A0A0R2ACJ3"/>
<proteinExistence type="predicted"/>
<dbReference type="SMART" id="SM01117">
    <property type="entry name" value="Cyt-b5"/>
    <property type="match status" value="1"/>
</dbReference>
<reference evidence="2 3" key="1">
    <citation type="journal article" date="2015" name="Genome Announc.">
        <title>Expanding the biotechnology potential of lactobacilli through comparative genomics of 213 strains and associated genera.</title>
        <authorList>
            <person name="Sun Z."/>
            <person name="Harris H.M."/>
            <person name="McCann A."/>
            <person name="Guo C."/>
            <person name="Argimon S."/>
            <person name="Zhang W."/>
            <person name="Yang X."/>
            <person name="Jeffery I.B."/>
            <person name="Cooney J.C."/>
            <person name="Kagawa T.F."/>
            <person name="Liu W."/>
            <person name="Song Y."/>
            <person name="Salvetti E."/>
            <person name="Wrobel A."/>
            <person name="Rasinkangas P."/>
            <person name="Parkhill J."/>
            <person name="Rea M.C."/>
            <person name="O'Sullivan O."/>
            <person name="Ritari J."/>
            <person name="Douillard F.P."/>
            <person name="Paul Ross R."/>
            <person name="Yang R."/>
            <person name="Briner A.E."/>
            <person name="Felis G.E."/>
            <person name="de Vos W.M."/>
            <person name="Barrangou R."/>
            <person name="Klaenhammer T.R."/>
            <person name="Caufield P.W."/>
            <person name="Cui Y."/>
            <person name="Zhang H."/>
            <person name="O'Toole P.W."/>
        </authorList>
    </citation>
    <scope>NUCLEOTIDE SEQUENCE [LARGE SCALE GENOMIC DNA]</scope>
    <source>
        <strain evidence="2 3">DSM 20509</strain>
    </source>
</reference>
<dbReference type="SUPFAM" id="SSF55856">
    <property type="entry name" value="Cytochrome b5-like heme/steroid binding domain"/>
    <property type="match status" value="1"/>
</dbReference>
<comment type="caution">
    <text evidence="2">The sequence shown here is derived from an EMBL/GenBank/DDBJ whole genome shotgun (WGS) entry which is preliminary data.</text>
</comment>
<dbReference type="Pfam" id="PF00173">
    <property type="entry name" value="Cyt-b5"/>
    <property type="match status" value="1"/>
</dbReference>
<dbReference type="Proteomes" id="UP000051008">
    <property type="component" value="Unassembled WGS sequence"/>
</dbReference>
<accession>A0A0R2ACJ3</accession>